<evidence type="ECO:0000256" key="8">
    <source>
        <dbReference type="PIRSR" id="PIRSR630616-3"/>
    </source>
</evidence>
<dbReference type="PROSITE" id="PS50006">
    <property type="entry name" value="FHA_DOMAIN"/>
    <property type="match status" value="1"/>
</dbReference>
<dbReference type="InterPro" id="IPR008984">
    <property type="entry name" value="SMAD_FHA_dom_sf"/>
</dbReference>
<accession>A0AAW0ES45</accession>
<feature type="binding site" evidence="7">
    <location>
        <begin position="326"/>
        <end position="327"/>
    </location>
    <ligand>
        <name>ATP</name>
        <dbReference type="ChEBI" id="CHEBI:30616"/>
    </ligand>
</feature>
<evidence type="ECO:0000256" key="7">
    <source>
        <dbReference type="PIRSR" id="PIRSR630616-2"/>
    </source>
</evidence>
<dbReference type="Pfam" id="PF00069">
    <property type="entry name" value="Pkinase"/>
    <property type="match status" value="1"/>
</dbReference>
<feature type="binding site" evidence="7 9">
    <location>
        <position position="226"/>
    </location>
    <ligand>
        <name>ATP</name>
        <dbReference type="ChEBI" id="CHEBI:30616"/>
    </ligand>
</feature>
<dbReference type="SMART" id="SM00220">
    <property type="entry name" value="S_TKc"/>
    <property type="match status" value="1"/>
</dbReference>
<evidence type="ECO:0000256" key="1">
    <source>
        <dbReference type="ARBA" id="ARBA00022527"/>
    </source>
</evidence>
<dbReference type="InterPro" id="IPR011009">
    <property type="entry name" value="Kinase-like_dom_sf"/>
</dbReference>
<feature type="binding site" evidence="7">
    <location>
        <position position="383"/>
    </location>
    <ligand>
        <name>ATP</name>
        <dbReference type="ChEBI" id="CHEBI:30616"/>
    </ligand>
</feature>
<dbReference type="EMBL" id="JAECZO010000061">
    <property type="protein sequence ID" value="KAK7195770.1"/>
    <property type="molecule type" value="Genomic_DNA"/>
</dbReference>
<dbReference type="SUPFAM" id="SSF49879">
    <property type="entry name" value="SMAD/FHA domain"/>
    <property type="match status" value="1"/>
</dbReference>
<dbReference type="AlphaFoldDB" id="A0AAW0ES45"/>
<dbReference type="GO" id="GO:0004674">
    <property type="term" value="F:protein serine/threonine kinase activity"/>
    <property type="evidence" value="ECO:0007669"/>
    <property type="project" value="UniProtKB-KW"/>
</dbReference>
<keyword evidence="3 7" id="KW-0547">Nucleotide-binding</keyword>
<feature type="cross-link" description="Glycyl lysine isopeptide (Lys-Gly) (interchain with G-Cter in SUMO2)" evidence="8">
    <location>
        <position position="324"/>
    </location>
</feature>
<feature type="region of interest" description="Disordered" evidence="10">
    <location>
        <begin position="1"/>
        <end position="64"/>
    </location>
</feature>
<evidence type="ECO:0000256" key="3">
    <source>
        <dbReference type="ARBA" id="ARBA00022741"/>
    </source>
</evidence>
<dbReference type="GO" id="GO:0005524">
    <property type="term" value="F:ATP binding"/>
    <property type="evidence" value="ECO:0007669"/>
    <property type="project" value="UniProtKB-UniRule"/>
</dbReference>
<keyword evidence="2" id="KW-0808">Transferase</keyword>
<comment type="caution">
    <text evidence="13">The sequence shown here is derived from an EMBL/GenBank/DDBJ whole genome shotgun (WGS) entry which is preliminary data.</text>
</comment>
<dbReference type="Gene3D" id="2.60.200.20">
    <property type="match status" value="1"/>
</dbReference>
<evidence type="ECO:0000256" key="9">
    <source>
        <dbReference type="PROSITE-ProRule" id="PRU10141"/>
    </source>
</evidence>
<dbReference type="FunFam" id="3.30.200.20:FF:000042">
    <property type="entry name" value="Aurora kinase A"/>
    <property type="match status" value="1"/>
</dbReference>
<feature type="region of interest" description="Disordered" evidence="10">
    <location>
        <begin position="523"/>
        <end position="553"/>
    </location>
</feature>
<evidence type="ECO:0000259" key="11">
    <source>
        <dbReference type="PROSITE" id="PS50006"/>
    </source>
</evidence>
<proteinExistence type="predicted"/>
<reference evidence="13 14" key="1">
    <citation type="journal article" date="2021" name="MBio">
        <title>A New Model Trypanosomatid, Novymonas esmeraldas: Genomic Perception of Its 'Candidatus Pandoraea novymonadis' Endosymbiont.</title>
        <authorList>
            <person name="Zakharova A."/>
            <person name="Saura A."/>
            <person name="Butenko A."/>
            <person name="Podesvova L."/>
            <person name="Warmusova S."/>
            <person name="Kostygov A.Y."/>
            <person name="Nenarokova A."/>
            <person name="Lukes J."/>
            <person name="Opperdoes F.R."/>
            <person name="Yurchenko V."/>
        </authorList>
    </citation>
    <scope>NUCLEOTIDE SEQUENCE [LARGE SCALE GENOMIC DNA]</scope>
    <source>
        <strain evidence="13 14">E262AT.01</strain>
    </source>
</reference>
<feature type="compositionally biased region" description="Polar residues" evidence="10">
    <location>
        <begin position="24"/>
        <end position="34"/>
    </location>
</feature>
<dbReference type="PROSITE" id="PS50011">
    <property type="entry name" value="PROTEIN_KINASE_DOM"/>
    <property type="match status" value="1"/>
</dbReference>
<dbReference type="InterPro" id="IPR000253">
    <property type="entry name" value="FHA_dom"/>
</dbReference>
<dbReference type="InterPro" id="IPR000719">
    <property type="entry name" value="Prot_kinase_dom"/>
</dbReference>
<dbReference type="InterPro" id="IPR030616">
    <property type="entry name" value="Aur-like"/>
</dbReference>
<feature type="compositionally biased region" description="Basic and acidic residues" evidence="10">
    <location>
        <begin position="7"/>
        <end position="23"/>
    </location>
</feature>
<keyword evidence="4 13" id="KW-0418">Kinase</keyword>
<evidence type="ECO:0000259" key="12">
    <source>
        <dbReference type="PROSITE" id="PS50011"/>
    </source>
</evidence>
<evidence type="ECO:0000256" key="6">
    <source>
        <dbReference type="PIRSR" id="PIRSR630616-1"/>
    </source>
</evidence>
<evidence type="ECO:0000256" key="5">
    <source>
        <dbReference type="ARBA" id="ARBA00022840"/>
    </source>
</evidence>
<dbReference type="PROSITE" id="PS00108">
    <property type="entry name" value="PROTEIN_KINASE_ST"/>
    <property type="match status" value="1"/>
</dbReference>
<dbReference type="Proteomes" id="UP001430356">
    <property type="component" value="Unassembled WGS sequence"/>
</dbReference>
<protein>
    <submittedName>
        <fullName evidence="13">Protein kinase</fullName>
    </submittedName>
</protein>
<dbReference type="InterPro" id="IPR008271">
    <property type="entry name" value="Ser/Thr_kinase_AS"/>
</dbReference>
<feature type="domain" description="FHA" evidence="11">
    <location>
        <begin position="97"/>
        <end position="146"/>
    </location>
</feature>
<keyword evidence="5 7" id="KW-0067">ATP-binding</keyword>
<evidence type="ECO:0000256" key="10">
    <source>
        <dbReference type="SAM" id="MobiDB-lite"/>
    </source>
</evidence>
<dbReference type="PANTHER" id="PTHR24350">
    <property type="entry name" value="SERINE/THREONINE-PROTEIN KINASE IAL-RELATED"/>
    <property type="match status" value="1"/>
</dbReference>
<organism evidence="13 14">
    <name type="scientific">Novymonas esmeraldas</name>
    <dbReference type="NCBI Taxonomy" id="1808958"/>
    <lineage>
        <taxon>Eukaryota</taxon>
        <taxon>Discoba</taxon>
        <taxon>Euglenozoa</taxon>
        <taxon>Kinetoplastea</taxon>
        <taxon>Metakinetoplastina</taxon>
        <taxon>Trypanosomatida</taxon>
        <taxon>Trypanosomatidae</taxon>
        <taxon>Novymonas</taxon>
    </lineage>
</organism>
<dbReference type="SMART" id="SM00240">
    <property type="entry name" value="FHA"/>
    <property type="match status" value="1"/>
</dbReference>
<dbReference type="Gene3D" id="1.10.510.10">
    <property type="entry name" value="Transferase(Phosphotransferase) domain 1"/>
    <property type="match status" value="1"/>
</dbReference>
<sequence>MQSDSDALLRESVHATYKRERSRSYSTESGSPTSPRLPRQRARPASPLQGGATAEGECGLDGTSGRAHADPDLFELVALATSATEGTPATRFGVEGLRIGRDPGCCDVVVPVNAVSRLHCVLSVLGDEVFVHDNSFNGTYINGRRVGRGRCSLLHPHDTLSFLNPTLEEAARCAYNFAPLPGLSSSGFGVVEGLRRYELGPVLGQGSFAAVRLGIDRETGAPVAIKLIERRRLCSDEAAASLHTEIEMMRSMDHPHVVRVVDAFEGDDCVALVLEYVRGGDLFDYVVGRGRNPFTEDEARHLFAQLLTATLYIHGRSIIHCDLKPENVLVDVVRRAPHGSGAAGDEAAGPLRSDGDAALSVVDNHQAEAKQLSPYDVRLKLTDFGIAKYDGGEAETTGAGTAVYAAPELARPRADGAPSQEITSAVDVWSLGVLLYILCSGTVPKHPSPGVPVAFNQSMALLSAPCKDLIARMMAADPAQRPPLAEVCHHPWLDGVAVDGAPDGDAADADDVLSITTRLSPRFPATVRPHEERRVSRPSPAESVAERALLPPP</sequence>
<dbReference type="Pfam" id="PF00498">
    <property type="entry name" value="FHA"/>
    <property type="match status" value="1"/>
</dbReference>
<evidence type="ECO:0000256" key="2">
    <source>
        <dbReference type="ARBA" id="ARBA00022679"/>
    </source>
</evidence>
<gene>
    <name evidence="13" type="ORF">NESM_000507600</name>
</gene>
<keyword evidence="1" id="KW-0723">Serine/threonine-protein kinase</keyword>
<name>A0AAW0ES45_9TRYP</name>
<evidence type="ECO:0000313" key="13">
    <source>
        <dbReference type="EMBL" id="KAK7195770.1"/>
    </source>
</evidence>
<dbReference type="InterPro" id="IPR017441">
    <property type="entry name" value="Protein_kinase_ATP_BS"/>
</dbReference>
<evidence type="ECO:0000256" key="4">
    <source>
        <dbReference type="ARBA" id="ARBA00022777"/>
    </source>
</evidence>
<dbReference type="SUPFAM" id="SSF56112">
    <property type="entry name" value="Protein kinase-like (PK-like)"/>
    <property type="match status" value="1"/>
</dbReference>
<feature type="active site" description="Proton acceptor" evidence="6">
    <location>
        <position position="322"/>
    </location>
</feature>
<evidence type="ECO:0000313" key="14">
    <source>
        <dbReference type="Proteomes" id="UP001430356"/>
    </source>
</evidence>
<keyword evidence="14" id="KW-1185">Reference proteome</keyword>
<dbReference type="PROSITE" id="PS00107">
    <property type="entry name" value="PROTEIN_KINASE_ATP"/>
    <property type="match status" value="1"/>
</dbReference>
<feature type="domain" description="Protein kinase" evidence="12">
    <location>
        <begin position="197"/>
        <end position="493"/>
    </location>
</feature>